<sequence length="56" mass="6356">YIILVLVISIFLYSVVIRVFAFISSFIYLLLALTVALVCSLFTHRIICDIFLIVSS</sequence>
<evidence type="ECO:0000313" key="2">
    <source>
        <dbReference type="EMBL" id="AIX87757.1"/>
    </source>
</evidence>
<reference evidence="2" key="1">
    <citation type="journal article" date="2015" name="J. Proteomics">
        <title>Unique diversity of the venom peptides from the scorpion Androctonus bicolor revealed by transcriptomic and proteomic analysis.</title>
        <authorList>
            <person name="Zhang L."/>
            <person name="Shi W."/>
            <person name="Zeng X.C."/>
            <person name="Ge F."/>
            <person name="Yang M."/>
            <person name="Nie Y."/>
            <person name="Bao A."/>
            <person name="Wu S."/>
            <person name="E G."/>
        </authorList>
    </citation>
    <scope>NUCLEOTIDE SEQUENCE</scope>
</reference>
<evidence type="ECO:0000256" key="1">
    <source>
        <dbReference type="SAM" id="Phobius"/>
    </source>
</evidence>
<dbReference type="EMBL" id="KJ787563">
    <property type="protein sequence ID" value="AIX87757.1"/>
    <property type="molecule type" value="mRNA"/>
</dbReference>
<accession>A0A0K0LC68</accession>
<keyword evidence="1" id="KW-1133">Transmembrane helix</keyword>
<keyword evidence="1" id="KW-0812">Transmembrane</keyword>
<feature type="transmembrane region" description="Helical" evidence="1">
    <location>
        <begin position="30"/>
        <end position="54"/>
    </location>
</feature>
<protein>
    <submittedName>
        <fullName evidence="2">Cellular protein AbCp-34</fullName>
    </submittedName>
</protein>
<proteinExistence type="evidence at transcript level"/>
<keyword evidence="1" id="KW-0472">Membrane</keyword>
<name>A0A0K0LC68_9SCOR</name>
<feature type="non-terminal residue" evidence="2">
    <location>
        <position position="1"/>
    </location>
</feature>
<dbReference type="AlphaFoldDB" id="A0A0K0LC68"/>
<organism evidence="2">
    <name type="scientific">Androctonus bicolor</name>
    <dbReference type="NCBI Taxonomy" id="748906"/>
    <lineage>
        <taxon>Eukaryota</taxon>
        <taxon>Metazoa</taxon>
        <taxon>Ecdysozoa</taxon>
        <taxon>Arthropoda</taxon>
        <taxon>Chelicerata</taxon>
        <taxon>Arachnida</taxon>
        <taxon>Scorpiones</taxon>
        <taxon>Buthida</taxon>
        <taxon>Buthoidea</taxon>
        <taxon>Buthidae</taxon>
        <taxon>Androctonus</taxon>
    </lineage>
</organism>
<feature type="transmembrane region" description="Helical" evidence="1">
    <location>
        <begin position="6"/>
        <end position="23"/>
    </location>
</feature>